<evidence type="ECO:0000256" key="1">
    <source>
        <dbReference type="SAM" id="Phobius"/>
    </source>
</evidence>
<sequence>MDGGWTGMKVAQLAVSMIFWIALPVTFRALRVLRKEVH</sequence>
<organism evidence="2 3">
    <name type="scientific">Nonomuraea jiangxiensis</name>
    <dbReference type="NCBI Taxonomy" id="633440"/>
    <lineage>
        <taxon>Bacteria</taxon>
        <taxon>Bacillati</taxon>
        <taxon>Actinomycetota</taxon>
        <taxon>Actinomycetes</taxon>
        <taxon>Streptosporangiales</taxon>
        <taxon>Streptosporangiaceae</taxon>
        <taxon>Nonomuraea</taxon>
    </lineage>
</organism>
<protein>
    <submittedName>
        <fullName evidence="2">Uncharacterized protein</fullName>
    </submittedName>
</protein>
<gene>
    <name evidence="2" type="ORF">SAMN05421869_107335</name>
</gene>
<dbReference type="AlphaFoldDB" id="A0A1G8P5L8"/>
<evidence type="ECO:0000313" key="2">
    <source>
        <dbReference type="EMBL" id="SDI87757.1"/>
    </source>
</evidence>
<keyword evidence="3" id="KW-1185">Reference proteome</keyword>
<proteinExistence type="predicted"/>
<evidence type="ECO:0000313" key="3">
    <source>
        <dbReference type="Proteomes" id="UP000199202"/>
    </source>
</evidence>
<accession>A0A1G8P5L8</accession>
<keyword evidence="1" id="KW-0812">Transmembrane</keyword>
<name>A0A1G8P5L8_9ACTN</name>
<dbReference type="STRING" id="633440.SAMN05421869_107335"/>
<reference evidence="2 3" key="1">
    <citation type="submission" date="2016-10" db="EMBL/GenBank/DDBJ databases">
        <authorList>
            <person name="de Groot N.N."/>
        </authorList>
    </citation>
    <scope>NUCLEOTIDE SEQUENCE [LARGE SCALE GENOMIC DNA]</scope>
    <source>
        <strain evidence="2 3">CGMCC 4.6533</strain>
    </source>
</reference>
<keyword evidence="1" id="KW-0472">Membrane</keyword>
<feature type="transmembrane region" description="Helical" evidence="1">
    <location>
        <begin position="12"/>
        <end position="30"/>
    </location>
</feature>
<dbReference type="Proteomes" id="UP000199202">
    <property type="component" value="Unassembled WGS sequence"/>
</dbReference>
<keyword evidence="1" id="KW-1133">Transmembrane helix</keyword>
<dbReference type="EMBL" id="FNDJ01000007">
    <property type="protein sequence ID" value="SDI87757.1"/>
    <property type="molecule type" value="Genomic_DNA"/>
</dbReference>